<feature type="transmembrane region" description="Helical" evidence="1">
    <location>
        <begin position="267"/>
        <end position="286"/>
    </location>
</feature>
<protein>
    <submittedName>
        <fullName evidence="2">Secretion protein F</fullName>
    </submittedName>
</protein>
<evidence type="ECO:0000313" key="2">
    <source>
        <dbReference type="EMBL" id="MBE6834275.1"/>
    </source>
</evidence>
<dbReference type="AlphaFoldDB" id="A0A928KTJ0"/>
<feature type="transmembrane region" description="Helical" evidence="1">
    <location>
        <begin position="102"/>
        <end position="125"/>
    </location>
</feature>
<comment type="caution">
    <text evidence="2">The sequence shown here is derived from an EMBL/GenBank/DDBJ whole genome shotgun (WGS) entry which is preliminary data.</text>
</comment>
<evidence type="ECO:0000256" key="1">
    <source>
        <dbReference type="SAM" id="Phobius"/>
    </source>
</evidence>
<keyword evidence="1" id="KW-0812">Transmembrane</keyword>
<name>A0A928KTJ0_9FIRM</name>
<organism evidence="2 3">
    <name type="scientific">Faecalispora sporosphaeroides</name>
    <dbReference type="NCBI Taxonomy" id="1549"/>
    <lineage>
        <taxon>Bacteria</taxon>
        <taxon>Bacillati</taxon>
        <taxon>Bacillota</taxon>
        <taxon>Clostridia</taxon>
        <taxon>Eubacteriales</taxon>
        <taxon>Oscillospiraceae</taxon>
        <taxon>Faecalispora</taxon>
    </lineage>
</organism>
<dbReference type="RefSeq" id="WP_326840785.1">
    <property type="nucleotide sequence ID" value="NZ_SVNY01000006.1"/>
</dbReference>
<evidence type="ECO:0000313" key="3">
    <source>
        <dbReference type="Proteomes" id="UP000754750"/>
    </source>
</evidence>
<gene>
    <name evidence="2" type="ORF">E7512_11985</name>
</gene>
<reference evidence="2" key="1">
    <citation type="submission" date="2019-04" db="EMBL/GenBank/DDBJ databases">
        <title>Evolution of Biomass-Degrading Anaerobic Consortia Revealed by Metagenomics.</title>
        <authorList>
            <person name="Peng X."/>
        </authorList>
    </citation>
    <scope>NUCLEOTIDE SEQUENCE</scope>
    <source>
        <strain evidence="2">SIG551</strain>
    </source>
</reference>
<keyword evidence="1" id="KW-1133">Transmembrane helix</keyword>
<keyword evidence="1" id="KW-0472">Membrane</keyword>
<dbReference type="EMBL" id="SVNY01000006">
    <property type="protein sequence ID" value="MBE6834275.1"/>
    <property type="molecule type" value="Genomic_DNA"/>
</dbReference>
<dbReference type="Proteomes" id="UP000754750">
    <property type="component" value="Unassembled WGS sequence"/>
</dbReference>
<accession>A0A928KTJ0</accession>
<sequence length="294" mass="33092">MFVFIFSLFLATGFMSIGLYQIAADGIQLPTFASTKTALNLARKSRKRTSWYETIIFTVSERISKVIHLTDYKHERLVSDLKAVGISMTPEMWIAQAYVKSGVYLVAAVLAIPIFPLLFPILLLVGVRELFRQLQSADVQIRKKRESIEADLPRFAATVAQELKGTRNVLAILEGYLNSAGAGFREELEITVADMRSGQQEIALTRLRNRVSSTMLKDVVQGLLSVLRGDDGVQYFALLSHDFKQIELQKLKLEAAKRPAKVRVHSGMLLLCFILTYVLIIIMQIMQSATMFTR</sequence>
<proteinExistence type="predicted"/>